<keyword evidence="12" id="KW-0614">Plasmid</keyword>
<comment type="similarity">
    <text evidence="8 9">Belongs to the TRAP transporter small permease family.</text>
</comment>
<accession>A0A0P0EHR3</accession>
<organism evidence="12 13">
    <name type="scientific">Azospirillum brasilense</name>
    <dbReference type="NCBI Taxonomy" id="192"/>
    <lineage>
        <taxon>Bacteria</taxon>
        <taxon>Pseudomonadati</taxon>
        <taxon>Pseudomonadota</taxon>
        <taxon>Alphaproteobacteria</taxon>
        <taxon>Rhodospirillales</taxon>
        <taxon>Azospirillaceae</taxon>
        <taxon>Azospirillum</taxon>
    </lineage>
</organism>
<evidence type="ECO:0000313" key="11">
    <source>
        <dbReference type="EMBL" id="MDX5950824.1"/>
    </source>
</evidence>
<dbReference type="EMBL" id="JAWXYC010000003">
    <property type="protein sequence ID" value="MDX5950824.1"/>
    <property type="molecule type" value="Genomic_DNA"/>
</dbReference>
<dbReference type="KEGG" id="abf:AMK58_18610"/>
<geneLocation type="plasmid" evidence="12 13">
    <name>p1</name>
</geneLocation>
<keyword evidence="4 9" id="KW-0997">Cell inner membrane</keyword>
<evidence type="ECO:0000313" key="14">
    <source>
        <dbReference type="Proteomes" id="UP001277471"/>
    </source>
</evidence>
<feature type="transmembrane region" description="Helical" evidence="9">
    <location>
        <begin position="45"/>
        <end position="67"/>
    </location>
</feature>
<dbReference type="PROSITE" id="PS51257">
    <property type="entry name" value="PROKAR_LIPOPROTEIN"/>
    <property type="match status" value="1"/>
</dbReference>
<evidence type="ECO:0000256" key="4">
    <source>
        <dbReference type="ARBA" id="ARBA00022519"/>
    </source>
</evidence>
<proteinExistence type="inferred from homology"/>
<evidence type="ECO:0000256" key="3">
    <source>
        <dbReference type="ARBA" id="ARBA00022475"/>
    </source>
</evidence>
<evidence type="ECO:0000256" key="8">
    <source>
        <dbReference type="ARBA" id="ARBA00038436"/>
    </source>
</evidence>
<evidence type="ECO:0000256" key="9">
    <source>
        <dbReference type="RuleBase" id="RU369079"/>
    </source>
</evidence>
<evidence type="ECO:0000256" key="6">
    <source>
        <dbReference type="ARBA" id="ARBA00022989"/>
    </source>
</evidence>
<feature type="transmembrane region" description="Helical" evidence="9">
    <location>
        <begin position="131"/>
        <end position="152"/>
    </location>
</feature>
<sequence>MQSFVRFVDRLTGCVGFVGAWLVAPLILSACYEVFSRYILGSPTIWAYETGYMFTGANFLLGMAFAMRENAHIRVDVLYLRFSPRTKAIVNALSYALIVVPIGSWLAFALYKHGLSAYLTRETSGQSAWNPVVWPFRLSFFVAFAMLVLQALSELAKCLLLLRQTEPEERGHGVLPSAAGRQGSH</sequence>
<comment type="caution">
    <text evidence="9">Lacks conserved residue(s) required for the propagation of feature annotation.</text>
</comment>
<evidence type="ECO:0000256" key="2">
    <source>
        <dbReference type="ARBA" id="ARBA00022448"/>
    </source>
</evidence>
<evidence type="ECO:0000256" key="7">
    <source>
        <dbReference type="ARBA" id="ARBA00023136"/>
    </source>
</evidence>
<evidence type="ECO:0000256" key="5">
    <source>
        <dbReference type="ARBA" id="ARBA00022692"/>
    </source>
</evidence>
<keyword evidence="3" id="KW-1003">Cell membrane</keyword>
<dbReference type="AlphaFoldDB" id="A0A0P0EHR3"/>
<dbReference type="GO" id="GO:0022857">
    <property type="term" value="F:transmembrane transporter activity"/>
    <property type="evidence" value="ECO:0007669"/>
    <property type="project" value="UniProtKB-UniRule"/>
</dbReference>
<keyword evidence="6 9" id="KW-1133">Transmembrane helix</keyword>
<dbReference type="InterPro" id="IPR055348">
    <property type="entry name" value="DctQ"/>
</dbReference>
<keyword evidence="14" id="KW-1185">Reference proteome</keyword>
<evidence type="ECO:0000256" key="1">
    <source>
        <dbReference type="ARBA" id="ARBA00004429"/>
    </source>
</evidence>
<feature type="transmembrane region" description="Helical" evidence="9">
    <location>
        <begin position="88"/>
        <end position="111"/>
    </location>
</feature>
<feature type="domain" description="Tripartite ATP-independent periplasmic transporters DctQ component" evidence="10">
    <location>
        <begin position="26"/>
        <end position="158"/>
    </location>
</feature>
<evidence type="ECO:0000313" key="13">
    <source>
        <dbReference type="Proteomes" id="UP000298774"/>
    </source>
</evidence>
<evidence type="ECO:0000313" key="12">
    <source>
        <dbReference type="EMBL" id="QCO11059.1"/>
    </source>
</evidence>
<keyword evidence="5 9" id="KW-0812">Transmembrane</keyword>
<keyword evidence="7 9" id="KW-0472">Membrane</keyword>
<dbReference type="GO" id="GO:0005886">
    <property type="term" value="C:plasma membrane"/>
    <property type="evidence" value="ECO:0007669"/>
    <property type="project" value="UniProtKB-SubCell"/>
</dbReference>
<comment type="subunit">
    <text evidence="9">The complex comprises the extracytoplasmic solute receptor protein and the two transmembrane proteins.</text>
</comment>
<dbReference type="Proteomes" id="UP001277471">
    <property type="component" value="Unassembled WGS sequence"/>
</dbReference>
<protein>
    <recommendedName>
        <fullName evidence="9">TRAP transporter small permease protein</fullName>
    </recommendedName>
</protein>
<dbReference type="EMBL" id="CP032340">
    <property type="protein sequence ID" value="QCO11059.1"/>
    <property type="molecule type" value="Genomic_DNA"/>
</dbReference>
<dbReference type="RefSeq" id="WP_051140435.1">
    <property type="nucleotide sequence ID" value="NZ_CP012915.1"/>
</dbReference>
<name>A0A0P0EHR3_AZOBR</name>
<gene>
    <name evidence="12" type="ORF">D3868_18720</name>
    <name evidence="11" type="ORF">SIM66_06435</name>
</gene>
<comment type="subcellular location">
    <subcellularLocation>
        <location evidence="1 9">Cell inner membrane</location>
        <topology evidence="1 9">Multi-pass membrane protein</topology>
    </subcellularLocation>
</comment>
<reference evidence="11 14" key="2">
    <citation type="submission" date="2023-11" db="EMBL/GenBank/DDBJ databases">
        <title>MicrobeMod: A computational toolkit for identifying prokaryotic methylation and restriction-modification with nanopore sequencing.</title>
        <authorList>
            <person name="Crits-Christoph A."/>
            <person name="Kang S.C."/>
            <person name="Lee H."/>
            <person name="Ostrov N."/>
        </authorList>
    </citation>
    <scope>NUCLEOTIDE SEQUENCE [LARGE SCALE GENOMIC DNA]</scope>
    <source>
        <strain evidence="11 14">ATCC 29145</strain>
    </source>
</reference>
<dbReference type="InterPro" id="IPR007387">
    <property type="entry name" value="TRAP_DctQ"/>
</dbReference>
<dbReference type="Proteomes" id="UP000298774">
    <property type="component" value="Plasmid p1"/>
</dbReference>
<dbReference type="PANTHER" id="PTHR35011">
    <property type="entry name" value="2,3-DIKETO-L-GULONATE TRAP TRANSPORTER SMALL PERMEASE PROTEIN YIAM"/>
    <property type="match status" value="1"/>
</dbReference>
<reference evidence="12 13" key="1">
    <citation type="submission" date="2018-09" db="EMBL/GenBank/DDBJ databases">
        <title>Whole genome based analysis of evolution and adaptive divergence in Indian and Brazilian strains of Azospirillum brasilense.</title>
        <authorList>
            <person name="Singh C."/>
            <person name="Tripathi A.K."/>
        </authorList>
    </citation>
    <scope>NUCLEOTIDE SEQUENCE [LARGE SCALE GENOMIC DNA]</scope>
    <source>
        <strain evidence="12 13">MTCC4038</strain>
        <plasmid evidence="12 13">p1</plasmid>
    </source>
</reference>
<dbReference type="PANTHER" id="PTHR35011:SF4">
    <property type="entry name" value="SLL1102 PROTEIN"/>
    <property type="match status" value="1"/>
</dbReference>
<dbReference type="GeneID" id="56447341"/>
<keyword evidence="2 9" id="KW-0813">Transport</keyword>
<evidence type="ECO:0000259" key="10">
    <source>
        <dbReference type="Pfam" id="PF04290"/>
    </source>
</evidence>
<dbReference type="Pfam" id="PF04290">
    <property type="entry name" value="DctQ"/>
    <property type="match status" value="1"/>
</dbReference>
<comment type="function">
    <text evidence="9">Part of the tripartite ATP-independent periplasmic (TRAP) transport system.</text>
</comment>